<reference evidence="1" key="1">
    <citation type="submission" date="2020-04" db="EMBL/GenBank/DDBJ databases">
        <authorList>
            <person name="Broberg M."/>
        </authorList>
    </citation>
    <scope>NUCLEOTIDE SEQUENCE</scope>
</reference>
<accession>A0ACA9UGK4</accession>
<organism evidence="1 2">
    <name type="scientific">Clonostachys rosea f. rosea IK726</name>
    <dbReference type="NCBI Taxonomy" id="1349383"/>
    <lineage>
        <taxon>Eukaryota</taxon>
        <taxon>Fungi</taxon>
        <taxon>Dikarya</taxon>
        <taxon>Ascomycota</taxon>
        <taxon>Pezizomycotina</taxon>
        <taxon>Sordariomycetes</taxon>
        <taxon>Hypocreomycetidae</taxon>
        <taxon>Hypocreales</taxon>
        <taxon>Bionectriaceae</taxon>
        <taxon>Clonostachys</taxon>
    </lineage>
</organism>
<dbReference type="Proteomes" id="UP000836387">
    <property type="component" value="Unassembled WGS sequence"/>
</dbReference>
<comment type="caution">
    <text evidence="1">The sequence shown here is derived from an EMBL/GenBank/DDBJ whole genome shotgun (WGS) entry which is preliminary data.</text>
</comment>
<name>A0ACA9UGK4_BIOOC</name>
<keyword evidence="2" id="KW-1185">Reference proteome</keyword>
<reference evidence="1" key="2">
    <citation type="submission" date="2021-10" db="EMBL/GenBank/DDBJ databases">
        <authorList>
            <person name="Piombo E."/>
        </authorList>
    </citation>
    <scope>NUCLEOTIDE SEQUENCE</scope>
</reference>
<dbReference type="EMBL" id="CADEHS020000494">
    <property type="protein sequence ID" value="CAG9952495.1"/>
    <property type="molecule type" value="Genomic_DNA"/>
</dbReference>
<evidence type="ECO:0000313" key="1">
    <source>
        <dbReference type="EMBL" id="CAG9952495.1"/>
    </source>
</evidence>
<proteinExistence type="predicted"/>
<sequence>MITTVYIGSIPVPDVQVDCVVDPGTAINAPFDAPKSTGNGAAGTDLWTRRDDVYPGVEHTSLAEDNPMGPKGSQMNPIAYQMMTVVRRGETIILCEKMKELILEDHEQDGDLDSENIMSSTTHN</sequence>
<evidence type="ECO:0000313" key="2">
    <source>
        <dbReference type="Proteomes" id="UP000836387"/>
    </source>
</evidence>
<protein>
    <submittedName>
        <fullName evidence="1">Uncharacterized protein</fullName>
    </submittedName>
</protein>
<gene>
    <name evidence="1" type="ORF">CRV2_00017748</name>
</gene>